<feature type="domain" description="Ribosomal RNA adenine methylase transferase N-terminal" evidence="7">
    <location>
        <begin position="46"/>
        <end position="206"/>
    </location>
</feature>
<keyword evidence="4 5" id="KW-0694">RNA-binding</keyword>
<dbReference type="Pfam" id="PF00398">
    <property type="entry name" value="RrnaAD"/>
    <property type="match status" value="1"/>
</dbReference>
<feature type="binding site" evidence="5">
    <location>
        <position position="125"/>
    </location>
    <ligand>
        <name>S-adenosyl-L-methionine</name>
        <dbReference type="ChEBI" id="CHEBI:59789"/>
    </ligand>
</feature>
<evidence type="ECO:0000256" key="3">
    <source>
        <dbReference type="ARBA" id="ARBA00022691"/>
    </source>
</evidence>
<gene>
    <name evidence="8" type="ORF">GCM10009750_10710</name>
</gene>
<keyword evidence="9" id="KW-1185">Reference proteome</keyword>
<evidence type="ECO:0000256" key="4">
    <source>
        <dbReference type="ARBA" id="ARBA00022884"/>
    </source>
</evidence>
<dbReference type="PANTHER" id="PTHR11727">
    <property type="entry name" value="DIMETHYLADENOSINE TRANSFERASE"/>
    <property type="match status" value="1"/>
</dbReference>
<evidence type="ECO:0000313" key="8">
    <source>
        <dbReference type="EMBL" id="GAA1828953.1"/>
    </source>
</evidence>
<evidence type="ECO:0000256" key="1">
    <source>
        <dbReference type="ARBA" id="ARBA00022603"/>
    </source>
</evidence>
<protein>
    <recommendedName>
        <fullName evidence="7">Ribosomal RNA adenine methylase transferase N-terminal domain-containing protein</fullName>
    </recommendedName>
</protein>
<dbReference type="InterPro" id="IPR020598">
    <property type="entry name" value="rRNA_Ade_methylase_Trfase_N"/>
</dbReference>
<comment type="similarity">
    <text evidence="5">Belongs to the class I-like SAM-binding methyltransferase superfamily. rRNA adenine N(6)-methyltransferase family.</text>
</comment>
<feature type="region of interest" description="Disordered" evidence="6">
    <location>
        <begin position="1"/>
        <end position="35"/>
    </location>
</feature>
<feature type="binding site" evidence="5">
    <location>
        <position position="109"/>
    </location>
    <ligand>
        <name>S-adenosyl-L-methionine</name>
        <dbReference type="ChEBI" id="CHEBI:59789"/>
    </ligand>
</feature>
<comment type="caution">
    <text evidence="8">The sequence shown here is derived from an EMBL/GenBank/DDBJ whole genome shotgun (WGS) entry which is preliminary data.</text>
</comment>
<feature type="binding site" evidence="5">
    <location>
        <position position="86"/>
    </location>
    <ligand>
        <name>S-adenosyl-L-methionine</name>
        <dbReference type="ChEBI" id="CHEBI:59789"/>
    </ligand>
</feature>
<dbReference type="CDD" id="cd02440">
    <property type="entry name" value="AdoMet_MTases"/>
    <property type="match status" value="1"/>
</dbReference>
<evidence type="ECO:0000256" key="2">
    <source>
        <dbReference type="ARBA" id="ARBA00022679"/>
    </source>
</evidence>
<sequence length="282" mass="30840">MRTHRTPSRPSPDPTRPPSDPTRRPSGPPAGGRHELGQNFLVDRRVIGCILALVDAAPGPIVELGAGGGALTRPLAGLGRPLTAIELDPRRADALRRDLAGSAQVVHADVLAWRHPSHPHVVVGNVPFHLTTAILRKLLAERSWSTAVLLTQWEAARRRCGVGGTSQLTVQWAPWYEFALDRRVPAHAFRPVPSVDGGLFTILRRPAPLVPDAERRAYQAFVAEVFRGRGRGLAQVLARTRHPLPSARAKRWLAARGLAADALPGRLTAEDWADLWREVRGR</sequence>
<dbReference type="InterPro" id="IPR020596">
    <property type="entry name" value="rRNA_Ade_Mease_Trfase_CS"/>
</dbReference>
<keyword evidence="1 5" id="KW-0489">Methyltransferase</keyword>
<proteinExistence type="inferred from homology"/>
<evidence type="ECO:0000313" key="9">
    <source>
        <dbReference type="Proteomes" id="UP001501746"/>
    </source>
</evidence>
<feature type="compositionally biased region" description="Pro residues" evidence="6">
    <location>
        <begin position="9"/>
        <end position="20"/>
    </location>
</feature>
<organism evidence="8 9">
    <name type="scientific">Agromyces salentinus</name>
    <dbReference type="NCBI Taxonomy" id="269421"/>
    <lineage>
        <taxon>Bacteria</taxon>
        <taxon>Bacillati</taxon>
        <taxon>Actinomycetota</taxon>
        <taxon>Actinomycetes</taxon>
        <taxon>Micrococcales</taxon>
        <taxon>Microbacteriaceae</taxon>
        <taxon>Agromyces</taxon>
    </lineage>
</organism>
<dbReference type="InterPro" id="IPR001737">
    <property type="entry name" value="KsgA/Erm"/>
</dbReference>
<evidence type="ECO:0000259" key="7">
    <source>
        <dbReference type="SMART" id="SM00650"/>
    </source>
</evidence>
<accession>A0ABP4YUK9</accession>
<dbReference type="NCBIfam" id="NF000499">
    <property type="entry name" value="Erm23S_rRNA_broad"/>
    <property type="match status" value="1"/>
</dbReference>
<dbReference type="InterPro" id="IPR029063">
    <property type="entry name" value="SAM-dependent_MTases_sf"/>
</dbReference>
<dbReference type="RefSeq" id="WP_157427019.1">
    <property type="nucleotide sequence ID" value="NZ_BAAANK010000002.1"/>
</dbReference>
<feature type="binding site" evidence="5">
    <location>
        <position position="41"/>
    </location>
    <ligand>
        <name>S-adenosyl-L-methionine</name>
        <dbReference type="ChEBI" id="CHEBI:59789"/>
    </ligand>
</feature>
<dbReference type="Gene3D" id="3.40.50.150">
    <property type="entry name" value="Vaccinia Virus protein VP39"/>
    <property type="match status" value="1"/>
</dbReference>
<dbReference type="PROSITE" id="PS01131">
    <property type="entry name" value="RRNA_A_DIMETH"/>
    <property type="match status" value="1"/>
</dbReference>
<evidence type="ECO:0000256" key="6">
    <source>
        <dbReference type="SAM" id="MobiDB-lite"/>
    </source>
</evidence>
<dbReference type="EMBL" id="BAAANK010000002">
    <property type="protein sequence ID" value="GAA1828953.1"/>
    <property type="molecule type" value="Genomic_DNA"/>
</dbReference>
<reference evidence="9" key="1">
    <citation type="journal article" date="2019" name="Int. J. Syst. Evol. Microbiol.">
        <title>The Global Catalogue of Microorganisms (GCM) 10K type strain sequencing project: providing services to taxonomists for standard genome sequencing and annotation.</title>
        <authorList>
            <consortium name="The Broad Institute Genomics Platform"/>
            <consortium name="The Broad Institute Genome Sequencing Center for Infectious Disease"/>
            <person name="Wu L."/>
            <person name="Ma J."/>
        </authorList>
    </citation>
    <scope>NUCLEOTIDE SEQUENCE [LARGE SCALE GENOMIC DNA]</scope>
    <source>
        <strain evidence="9">JCM 14323</strain>
    </source>
</reference>
<dbReference type="PANTHER" id="PTHR11727:SF7">
    <property type="entry name" value="DIMETHYLADENOSINE TRANSFERASE-RELATED"/>
    <property type="match status" value="1"/>
</dbReference>
<dbReference type="SUPFAM" id="SSF53335">
    <property type="entry name" value="S-adenosyl-L-methionine-dependent methyltransferases"/>
    <property type="match status" value="1"/>
</dbReference>
<dbReference type="Proteomes" id="UP001501746">
    <property type="component" value="Unassembled WGS sequence"/>
</dbReference>
<keyword evidence="2 5" id="KW-0808">Transferase</keyword>
<name>A0ABP4YUK9_9MICO</name>
<dbReference type="SMART" id="SM00650">
    <property type="entry name" value="rADc"/>
    <property type="match status" value="1"/>
</dbReference>
<feature type="binding site" evidence="5">
    <location>
        <position position="65"/>
    </location>
    <ligand>
        <name>S-adenosyl-L-methionine</name>
        <dbReference type="ChEBI" id="CHEBI:59789"/>
    </ligand>
</feature>
<evidence type="ECO:0000256" key="5">
    <source>
        <dbReference type="PROSITE-ProRule" id="PRU01026"/>
    </source>
</evidence>
<dbReference type="PROSITE" id="PS51689">
    <property type="entry name" value="SAM_RNA_A_N6_MT"/>
    <property type="match status" value="1"/>
</dbReference>
<keyword evidence="3 5" id="KW-0949">S-adenosyl-L-methionine</keyword>
<feature type="binding site" evidence="5">
    <location>
        <position position="39"/>
    </location>
    <ligand>
        <name>S-adenosyl-L-methionine</name>
        <dbReference type="ChEBI" id="CHEBI:59789"/>
    </ligand>
</feature>